<feature type="domain" description="Protein FecR C-terminal" evidence="2">
    <location>
        <begin position="283"/>
        <end position="348"/>
    </location>
</feature>
<dbReference type="InterPro" id="IPR032508">
    <property type="entry name" value="FecR_C"/>
</dbReference>
<keyword evidence="4" id="KW-1185">Reference proteome</keyword>
<dbReference type="Gene3D" id="3.55.50.30">
    <property type="match status" value="1"/>
</dbReference>
<dbReference type="EMBL" id="CP094669">
    <property type="protein sequence ID" value="UOG76120.1"/>
    <property type="molecule type" value="Genomic_DNA"/>
</dbReference>
<dbReference type="InterPro" id="IPR006860">
    <property type="entry name" value="FecR"/>
</dbReference>
<sequence length="360" mass="40024">MVDKSPLYSSPTVTEAEFHTLLQRYLDNQCTAKERSMVERWYNRLEETNVKPLQSQNQEAVEDAIWQRLTDSNLVPAPEARIIQHPASFWQASPLKWIAAILVLGVAFQLLYQTKQLQRLFRSSSAAVASSWTLRENNTRQTQKFVLPDGSRIVLHPGSSLQYATAFAGAKRRVFLEGEAFFDVHKNPKRPFLVFTKQVVTTVLGTSFRVKAYASSNEASVAVREGKVAVQARKGAKLDATPARPAATGVLLLPNEQVVYSTTSTQLKKRLVAKPVLLQPQPFAFEERPVTEVLSALEQAYGVDIVYDKVKLAGCTVSISFDNESLFEKLGLLCKSMGTSYTLASTQVVFHSVGCGLNHK</sequence>
<dbReference type="Gene3D" id="2.60.120.1440">
    <property type="match status" value="1"/>
</dbReference>
<feature type="domain" description="FecR protein" evidence="1">
    <location>
        <begin position="140"/>
        <end position="228"/>
    </location>
</feature>
<dbReference type="RefSeq" id="WP_243800744.1">
    <property type="nucleotide sequence ID" value="NZ_CP094669.1"/>
</dbReference>
<dbReference type="Proteomes" id="UP000831113">
    <property type="component" value="Chromosome"/>
</dbReference>
<gene>
    <name evidence="3" type="ORF">MTX78_05865</name>
</gene>
<protein>
    <submittedName>
        <fullName evidence="3">FecR family protein</fullName>
    </submittedName>
</protein>
<evidence type="ECO:0000313" key="3">
    <source>
        <dbReference type="EMBL" id="UOG76120.1"/>
    </source>
</evidence>
<proteinExistence type="predicted"/>
<organism evidence="3 4">
    <name type="scientific">Hymenobacter tibetensis</name>
    <dbReference type="NCBI Taxonomy" id="497967"/>
    <lineage>
        <taxon>Bacteria</taxon>
        <taxon>Pseudomonadati</taxon>
        <taxon>Bacteroidota</taxon>
        <taxon>Cytophagia</taxon>
        <taxon>Cytophagales</taxon>
        <taxon>Hymenobacteraceae</taxon>
        <taxon>Hymenobacter</taxon>
    </lineage>
</organism>
<evidence type="ECO:0000259" key="1">
    <source>
        <dbReference type="Pfam" id="PF04773"/>
    </source>
</evidence>
<name>A0ABY4D0T4_9BACT</name>
<dbReference type="InterPro" id="IPR012373">
    <property type="entry name" value="Ferrdict_sens_TM"/>
</dbReference>
<dbReference type="PANTHER" id="PTHR30273:SF2">
    <property type="entry name" value="PROTEIN FECR"/>
    <property type="match status" value="1"/>
</dbReference>
<dbReference type="Pfam" id="PF04773">
    <property type="entry name" value="FecR"/>
    <property type="match status" value="1"/>
</dbReference>
<evidence type="ECO:0000313" key="4">
    <source>
        <dbReference type="Proteomes" id="UP000831113"/>
    </source>
</evidence>
<dbReference type="PANTHER" id="PTHR30273">
    <property type="entry name" value="PERIPLASMIC SIGNAL SENSOR AND SIGMA FACTOR ACTIVATOR FECR-RELATED"/>
    <property type="match status" value="1"/>
</dbReference>
<accession>A0ABY4D0T4</accession>
<dbReference type="Pfam" id="PF16344">
    <property type="entry name" value="FecR_C"/>
    <property type="match status" value="1"/>
</dbReference>
<evidence type="ECO:0000259" key="2">
    <source>
        <dbReference type="Pfam" id="PF16344"/>
    </source>
</evidence>
<dbReference type="PIRSF" id="PIRSF018266">
    <property type="entry name" value="FecR"/>
    <property type="match status" value="1"/>
</dbReference>
<reference evidence="3 4" key="1">
    <citation type="submission" date="2022-03" db="EMBL/GenBank/DDBJ databases">
        <title>Hymenobactersp. isolated from the air.</title>
        <authorList>
            <person name="Won M."/>
            <person name="Kwon S.-W."/>
        </authorList>
    </citation>
    <scope>NUCLEOTIDE SEQUENCE [LARGE SCALE GENOMIC DNA]</scope>
    <source>
        <strain evidence="3 4">KACC 21982</strain>
    </source>
</reference>